<dbReference type="Proteomes" id="UP000054903">
    <property type="component" value="Unassembled WGS sequence"/>
</dbReference>
<protein>
    <recommendedName>
        <fullName evidence="5">Pentapeptide MXKDX repeat protein</fullName>
    </recommendedName>
</protein>
<evidence type="ECO:0000313" key="4">
    <source>
        <dbReference type="Proteomes" id="UP000054903"/>
    </source>
</evidence>
<evidence type="ECO:0000256" key="2">
    <source>
        <dbReference type="SAM" id="SignalP"/>
    </source>
</evidence>
<keyword evidence="2" id="KW-0732">Signal</keyword>
<evidence type="ECO:0008006" key="5">
    <source>
        <dbReference type="Google" id="ProtNLM"/>
    </source>
</evidence>
<name>A0A158BQ18_9BURK</name>
<evidence type="ECO:0000313" key="3">
    <source>
        <dbReference type="EMBL" id="SAK72178.1"/>
    </source>
</evidence>
<dbReference type="EMBL" id="FCNX02000007">
    <property type="protein sequence ID" value="SAK72178.1"/>
    <property type="molecule type" value="Genomic_DNA"/>
</dbReference>
<feature type="chain" id="PRO_5007622058" description="Pentapeptide MXKDX repeat protein" evidence="2">
    <location>
        <begin position="26"/>
        <end position="88"/>
    </location>
</feature>
<feature type="compositionally biased region" description="Basic residues" evidence="1">
    <location>
        <begin position="53"/>
        <end position="63"/>
    </location>
</feature>
<dbReference type="AlphaFoldDB" id="A0A158BQ18"/>
<feature type="region of interest" description="Disordered" evidence="1">
    <location>
        <begin position="25"/>
        <end position="88"/>
    </location>
</feature>
<organism evidence="3 4">
    <name type="scientific">Caballeronia fortuita</name>
    <dbReference type="NCBI Taxonomy" id="1777138"/>
    <lineage>
        <taxon>Bacteria</taxon>
        <taxon>Pseudomonadati</taxon>
        <taxon>Pseudomonadota</taxon>
        <taxon>Betaproteobacteria</taxon>
        <taxon>Burkholderiales</taxon>
        <taxon>Burkholderiaceae</taxon>
        <taxon>Caballeronia</taxon>
    </lineage>
</organism>
<accession>A0A158BQ18</accession>
<feature type="compositionally biased region" description="Polar residues" evidence="1">
    <location>
        <begin position="25"/>
        <end position="35"/>
    </location>
</feature>
<proteinExistence type="predicted"/>
<gene>
    <name evidence="3" type="ORF">AWB77_03112</name>
</gene>
<feature type="signal peptide" evidence="2">
    <location>
        <begin position="1"/>
        <end position="25"/>
    </location>
</feature>
<dbReference type="RefSeq" id="WP_061135310.1">
    <property type="nucleotide sequence ID" value="NZ_FCNX02000007.1"/>
</dbReference>
<sequence>MSKNKLLIAITAGLFGITATTGAFAQTSSGNSSAAMGNDTAGAATDNSAATTPKKHKMHKHTTKSTATKKTPAAETGNDSATESGQSK</sequence>
<keyword evidence="4" id="KW-1185">Reference proteome</keyword>
<dbReference type="STRING" id="1777138.AWB77_03112"/>
<comment type="caution">
    <text evidence="3">The sequence shown here is derived from an EMBL/GenBank/DDBJ whole genome shotgun (WGS) entry which is preliminary data.</text>
</comment>
<dbReference type="OrthoDB" id="9975408at2"/>
<feature type="compositionally biased region" description="Polar residues" evidence="1">
    <location>
        <begin position="77"/>
        <end position="88"/>
    </location>
</feature>
<feature type="compositionally biased region" description="Low complexity" evidence="1">
    <location>
        <begin position="64"/>
        <end position="74"/>
    </location>
</feature>
<evidence type="ECO:0000256" key="1">
    <source>
        <dbReference type="SAM" id="MobiDB-lite"/>
    </source>
</evidence>
<reference evidence="3" key="1">
    <citation type="submission" date="2016-01" db="EMBL/GenBank/DDBJ databases">
        <authorList>
            <person name="Peeters C."/>
        </authorList>
    </citation>
    <scope>NUCLEOTIDE SEQUENCE</scope>
    <source>
        <strain evidence="3">LMG 29320</strain>
    </source>
</reference>